<dbReference type="Gene3D" id="1.10.287.3160">
    <property type="match status" value="1"/>
</dbReference>
<feature type="compositionally biased region" description="Polar residues" evidence="1">
    <location>
        <begin position="50"/>
        <end position="62"/>
    </location>
</feature>
<feature type="region of interest" description="Disordered" evidence="1">
    <location>
        <begin position="30"/>
        <end position="62"/>
    </location>
</feature>
<evidence type="ECO:0000256" key="1">
    <source>
        <dbReference type="SAM" id="MobiDB-lite"/>
    </source>
</evidence>
<gene>
    <name evidence="2" type="ORF">PECUL_23A009167</name>
</gene>
<keyword evidence="3" id="KW-1185">Reference proteome</keyword>
<accession>A0AAD1VKP3</accession>
<dbReference type="AlphaFoldDB" id="A0AAD1VKP3"/>
<protein>
    <submittedName>
        <fullName evidence="2">Uncharacterized protein</fullName>
    </submittedName>
</protein>
<evidence type="ECO:0000313" key="2">
    <source>
        <dbReference type="EMBL" id="CAH2223041.1"/>
    </source>
</evidence>
<proteinExistence type="predicted"/>
<evidence type="ECO:0000313" key="3">
    <source>
        <dbReference type="Proteomes" id="UP001295444"/>
    </source>
</evidence>
<sequence>MRGKQLKVPTLYPEVGCRFLTHTCPVTRYPGISEDMEGRKRSEKRPRLRQVSSGSSDSDLNLEQTDEFQILDQIDSSESEVEILSEALDSKTMDKLILMVRKTLEISEDLPKVDASAKHLADLNKQKLSFPLHRTIKDLITSEWEKSDKRVPILNRVTRPYPLEEDISKRWVARRTTLSLDSSASLQEHIDKKLDSNLSKIYTAAGASCHPTVALTTVSRAMKSWIRDLDSEVEIGVKRANLCDAIWDQLTSSLKHPWIL</sequence>
<name>A0AAD1VKP3_PELCU</name>
<organism evidence="2 3">
    <name type="scientific">Pelobates cultripes</name>
    <name type="common">Western spadefoot toad</name>
    <dbReference type="NCBI Taxonomy" id="61616"/>
    <lineage>
        <taxon>Eukaryota</taxon>
        <taxon>Metazoa</taxon>
        <taxon>Chordata</taxon>
        <taxon>Craniata</taxon>
        <taxon>Vertebrata</taxon>
        <taxon>Euteleostomi</taxon>
        <taxon>Amphibia</taxon>
        <taxon>Batrachia</taxon>
        <taxon>Anura</taxon>
        <taxon>Pelobatoidea</taxon>
        <taxon>Pelobatidae</taxon>
        <taxon>Pelobates</taxon>
    </lineage>
</organism>
<dbReference type="EMBL" id="OW240912">
    <property type="protein sequence ID" value="CAH2223041.1"/>
    <property type="molecule type" value="Genomic_DNA"/>
</dbReference>
<reference evidence="2" key="1">
    <citation type="submission" date="2022-03" db="EMBL/GenBank/DDBJ databases">
        <authorList>
            <person name="Alioto T."/>
            <person name="Alioto T."/>
            <person name="Gomez Garrido J."/>
        </authorList>
    </citation>
    <scope>NUCLEOTIDE SEQUENCE</scope>
</reference>
<dbReference type="Proteomes" id="UP001295444">
    <property type="component" value="Chromosome 01"/>
</dbReference>